<comment type="caution">
    <text evidence="1">The sequence shown here is derived from an EMBL/GenBank/DDBJ whole genome shotgun (WGS) entry which is preliminary data.</text>
</comment>
<proteinExistence type="predicted"/>
<dbReference type="EMBL" id="JBEHHI010000003">
    <property type="protein sequence ID" value="MEX5729480.1"/>
    <property type="molecule type" value="Genomic_DNA"/>
</dbReference>
<gene>
    <name evidence="1" type="ORF">Ga0609869_002833</name>
</gene>
<name>A0ABV3XVX9_9RHOB</name>
<organism evidence="1 2">
    <name type="scientific">Rhodovulum iodosum</name>
    <dbReference type="NCBI Taxonomy" id="68291"/>
    <lineage>
        <taxon>Bacteria</taxon>
        <taxon>Pseudomonadati</taxon>
        <taxon>Pseudomonadota</taxon>
        <taxon>Alphaproteobacteria</taxon>
        <taxon>Rhodobacterales</taxon>
        <taxon>Paracoccaceae</taxon>
        <taxon>Rhodovulum</taxon>
    </lineage>
</organism>
<evidence type="ECO:0000313" key="1">
    <source>
        <dbReference type="EMBL" id="MEX5729480.1"/>
    </source>
</evidence>
<evidence type="ECO:0000313" key="2">
    <source>
        <dbReference type="Proteomes" id="UP001560019"/>
    </source>
</evidence>
<accession>A0ABV3XVX9</accession>
<dbReference type="Proteomes" id="UP001560019">
    <property type="component" value="Unassembled WGS sequence"/>
</dbReference>
<dbReference type="RefSeq" id="WP_125403848.1">
    <property type="nucleotide sequence ID" value="NZ_JBEHHI010000003.1"/>
</dbReference>
<protein>
    <submittedName>
        <fullName evidence="1">Uncharacterized protein</fullName>
    </submittedName>
</protein>
<keyword evidence="2" id="KW-1185">Reference proteome</keyword>
<reference evidence="1 2" key="1">
    <citation type="submission" date="2024-06" db="EMBL/GenBank/DDBJ databases">
        <title>Genome of Rhodovulum iodosum, a marine photoferrotroph.</title>
        <authorList>
            <person name="Bianchini G."/>
            <person name="Nikeleit V."/>
            <person name="Kappler A."/>
            <person name="Bryce C."/>
            <person name="Sanchez-Baracaldo P."/>
        </authorList>
    </citation>
    <scope>NUCLEOTIDE SEQUENCE [LARGE SCALE GENOMIC DNA]</scope>
    <source>
        <strain evidence="1 2">UT/N1</strain>
    </source>
</reference>
<sequence length="62" mass="6902">MNELSRAILDVKYLDLMDLSSTVLAELDKRLAQGGTVREMTQEDLAACIFAWAARNIDEGKT</sequence>